<feature type="compositionally biased region" description="Pro residues" evidence="1">
    <location>
        <begin position="14"/>
        <end position="25"/>
    </location>
</feature>
<dbReference type="RefSeq" id="WP_031064396.1">
    <property type="nucleotide sequence ID" value="NZ_JBHSPX010000007.1"/>
</dbReference>
<dbReference type="EMBL" id="JBHSPX010000007">
    <property type="protein sequence ID" value="MFC6065925.1"/>
    <property type="molecule type" value="Genomic_DNA"/>
</dbReference>
<sequence>MDEPNPGAERPEPETAPAPDEPPFDGPDAPAEEPAGPRPLGVAVTPTGHPEVDGRLARLGDADHLAVGGHLAVYEDVHRGLRTTLASLDQQPGPRPGAQNDNRS</sequence>
<accession>A0ABW1MQ73</accession>
<reference evidence="3" key="1">
    <citation type="journal article" date="2019" name="Int. J. Syst. Evol. Microbiol.">
        <title>The Global Catalogue of Microorganisms (GCM) 10K type strain sequencing project: providing services to taxonomists for standard genome sequencing and annotation.</title>
        <authorList>
            <consortium name="The Broad Institute Genomics Platform"/>
            <consortium name="The Broad Institute Genome Sequencing Center for Infectious Disease"/>
            <person name="Wu L."/>
            <person name="Ma J."/>
        </authorList>
    </citation>
    <scope>NUCLEOTIDE SEQUENCE [LARGE SCALE GENOMIC DNA]</scope>
    <source>
        <strain evidence="3">CGMCC 1.15180</strain>
    </source>
</reference>
<evidence type="ECO:0000313" key="2">
    <source>
        <dbReference type="EMBL" id="MFC6065925.1"/>
    </source>
</evidence>
<dbReference type="Proteomes" id="UP001596139">
    <property type="component" value="Unassembled WGS sequence"/>
</dbReference>
<evidence type="ECO:0000256" key="1">
    <source>
        <dbReference type="SAM" id="MobiDB-lite"/>
    </source>
</evidence>
<feature type="region of interest" description="Disordered" evidence="1">
    <location>
        <begin position="85"/>
        <end position="104"/>
    </location>
</feature>
<proteinExistence type="predicted"/>
<protein>
    <submittedName>
        <fullName evidence="2">Uncharacterized protein</fullName>
    </submittedName>
</protein>
<feature type="region of interest" description="Disordered" evidence="1">
    <location>
        <begin position="1"/>
        <end position="55"/>
    </location>
</feature>
<gene>
    <name evidence="2" type="ORF">ACFP4F_25750</name>
</gene>
<feature type="compositionally biased region" description="Low complexity" evidence="1">
    <location>
        <begin position="26"/>
        <end position="41"/>
    </location>
</feature>
<keyword evidence="3" id="KW-1185">Reference proteome</keyword>
<name>A0ABW1MQ73_9ACTN</name>
<organism evidence="2 3">
    <name type="scientific">Streptomyces ochraceiscleroticus</name>
    <dbReference type="NCBI Taxonomy" id="47761"/>
    <lineage>
        <taxon>Bacteria</taxon>
        <taxon>Bacillati</taxon>
        <taxon>Actinomycetota</taxon>
        <taxon>Actinomycetes</taxon>
        <taxon>Kitasatosporales</taxon>
        <taxon>Streptomycetaceae</taxon>
        <taxon>Streptomyces</taxon>
    </lineage>
</organism>
<evidence type="ECO:0000313" key="3">
    <source>
        <dbReference type="Proteomes" id="UP001596139"/>
    </source>
</evidence>
<comment type="caution">
    <text evidence="2">The sequence shown here is derived from an EMBL/GenBank/DDBJ whole genome shotgun (WGS) entry which is preliminary data.</text>
</comment>